<feature type="compositionally biased region" description="Basic and acidic residues" evidence="1">
    <location>
        <begin position="159"/>
        <end position="194"/>
    </location>
</feature>
<evidence type="ECO:0000313" key="4">
    <source>
        <dbReference type="Proteomes" id="UP000230002"/>
    </source>
</evidence>
<dbReference type="InterPro" id="IPR040976">
    <property type="entry name" value="Pkinase_fungal"/>
</dbReference>
<name>A0A2G8S9K5_9APHY</name>
<proteinExistence type="predicted"/>
<feature type="compositionally biased region" description="Acidic residues" evidence="1">
    <location>
        <begin position="195"/>
        <end position="216"/>
    </location>
</feature>
<dbReference type="AlphaFoldDB" id="A0A2G8S9K5"/>
<dbReference type="SUPFAM" id="SSF56112">
    <property type="entry name" value="Protein kinase-like (PK-like)"/>
    <property type="match status" value="1"/>
</dbReference>
<organism evidence="3 4">
    <name type="scientific">Ganoderma sinense ZZ0214-1</name>
    <dbReference type="NCBI Taxonomy" id="1077348"/>
    <lineage>
        <taxon>Eukaryota</taxon>
        <taxon>Fungi</taxon>
        <taxon>Dikarya</taxon>
        <taxon>Basidiomycota</taxon>
        <taxon>Agaricomycotina</taxon>
        <taxon>Agaricomycetes</taxon>
        <taxon>Polyporales</taxon>
        <taxon>Polyporaceae</taxon>
        <taxon>Ganoderma</taxon>
    </lineage>
</organism>
<evidence type="ECO:0000259" key="2">
    <source>
        <dbReference type="Pfam" id="PF17667"/>
    </source>
</evidence>
<feature type="region of interest" description="Disordered" evidence="1">
    <location>
        <begin position="95"/>
        <end position="118"/>
    </location>
</feature>
<feature type="region of interest" description="Disordered" evidence="1">
    <location>
        <begin position="882"/>
        <end position="958"/>
    </location>
</feature>
<dbReference type="OrthoDB" id="2802734at2759"/>
<dbReference type="STRING" id="1077348.A0A2G8S9K5"/>
<dbReference type="Gene3D" id="1.10.510.10">
    <property type="entry name" value="Transferase(Phosphotransferase) domain 1"/>
    <property type="match status" value="1"/>
</dbReference>
<feature type="region of interest" description="Disordered" evidence="1">
    <location>
        <begin position="146"/>
        <end position="228"/>
    </location>
</feature>
<dbReference type="InterPro" id="IPR011009">
    <property type="entry name" value="Kinase-like_dom_sf"/>
</dbReference>
<feature type="compositionally biased region" description="Low complexity" evidence="1">
    <location>
        <begin position="393"/>
        <end position="424"/>
    </location>
</feature>
<feature type="region of interest" description="Disordered" evidence="1">
    <location>
        <begin position="744"/>
        <end position="763"/>
    </location>
</feature>
<feature type="region of interest" description="Disordered" evidence="1">
    <location>
        <begin position="381"/>
        <end position="425"/>
    </location>
</feature>
<reference evidence="3 4" key="1">
    <citation type="journal article" date="2015" name="Sci. Rep.">
        <title>Chromosome-level genome map provides insights into diverse defense mechanisms in the medicinal fungus Ganoderma sinense.</title>
        <authorList>
            <person name="Zhu Y."/>
            <person name="Xu J."/>
            <person name="Sun C."/>
            <person name="Zhou S."/>
            <person name="Xu H."/>
            <person name="Nelson D.R."/>
            <person name="Qian J."/>
            <person name="Song J."/>
            <person name="Luo H."/>
            <person name="Xiang L."/>
            <person name="Li Y."/>
            <person name="Xu Z."/>
            <person name="Ji A."/>
            <person name="Wang L."/>
            <person name="Lu S."/>
            <person name="Hayward A."/>
            <person name="Sun W."/>
            <person name="Li X."/>
            <person name="Schwartz D.C."/>
            <person name="Wang Y."/>
            <person name="Chen S."/>
        </authorList>
    </citation>
    <scope>NUCLEOTIDE SEQUENCE [LARGE SCALE GENOMIC DNA]</scope>
    <source>
        <strain evidence="3 4">ZZ0214-1</strain>
    </source>
</reference>
<comment type="caution">
    <text evidence="3">The sequence shown here is derived from an EMBL/GenBank/DDBJ whole genome shotgun (WGS) entry which is preliminary data.</text>
</comment>
<dbReference type="Proteomes" id="UP000230002">
    <property type="component" value="Unassembled WGS sequence"/>
</dbReference>
<evidence type="ECO:0000313" key="3">
    <source>
        <dbReference type="EMBL" id="PIL30437.1"/>
    </source>
</evidence>
<protein>
    <recommendedName>
        <fullName evidence="2">Fungal-type protein kinase domain-containing protein</fullName>
    </recommendedName>
</protein>
<feature type="region of interest" description="Disordered" evidence="1">
    <location>
        <begin position="16"/>
        <end position="36"/>
    </location>
</feature>
<dbReference type="Pfam" id="PF17667">
    <property type="entry name" value="Pkinase_fungal"/>
    <property type="match status" value="1"/>
</dbReference>
<dbReference type="EMBL" id="AYKW01000015">
    <property type="protein sequence ID" value="PIL30437.1"/>
    <property type="molecule type" value="Genomic_DNA"/>
</dbReference>
<dbReference type="PANTHER" id="PTHR38248">
    <property type="entry name" value="FUNK1 6"/>
    <property type="match status" value="1"/>
</dbReference>
<sequence>MKPRFYLLNNELFATRTPGEAPTEPERKMFKSPKLKPGMPERKIWAQVGAVIQSVLKAAKCTKLSFSHVAERKANGGNGSTDIFNGAGIFRDPPVFKTTDQTSDSRAASKGDGEVPSLNTRSCFWLEVPIHVKSGKHNSMFFFNTKPSVTDVGSPGNKMLKEAEGQRMEGARTEDGEGDDKDGAKLEDTDKGSEDGTEGSEGGEDDEDSEGEDDYWEVPPVESEHSTSDPVLTYIRKCYPSFVNVSEEGMKALDQFVEHQSNVFKYQHRTFCYSVYICFDMARLLYIDRAGAFVSEPFSWVKPTSLLHDFVWKLAKLAKANRRGDMGHDTTARVVSPVKRQRFVREAKNTALAAHIRAGLKKAAASDCPLYELTVEDVPPSPHEWFPDEPFPERSSPSPSPTDSESASSGDPTSESPATSPTPTIHRFIVGRPHFSSDNIIGRCTKGFMAFDVTDPEKWVPCFLKDSWRPYVPGRTRPEHLVYERLKRMNVEKGDGVAALICGGDVGGSYAQYTRVQKAMPRKKRAAPHIHYRLVTEDIGVPLSEFRNFGELSSIFADVLKAHRKVWEDAKVLHHDISLGNIMIRVEGEKRTGFLIDWDLAVVESELPAGIEPVKSNRIGTWQFCSAVSLLYPRKPYRRSDDIESFIHTFTYLVLRYHRTDALSAKDTAERIFTPMSLIKGFKVGGDMKSFMFCCGNPPFSIWTNAPLESLLLKIFGGCKASYSRLDASQMQYTYGPEEKPLPMPTPPPMPNENVPKGLGNRPRRRRMLTDDEISHLEASGGCDEEERILEELRREERWARENQLPLCAMDEFLASPESLIKLFEEFARKHSGANDKARDQFIPGTYELNAYRSLVRAGNAGNATLATNASVAPRTATGDVPKAVVNAPAPPSMKANVSSKKRAHPTTASENGCPDEVQELEGPSSERCPKRPKIKSDEENLKAEDVDKDVANSGDRD</sequence>
<dbReference type="PANTHER" id="PTHR38248:SF2">
    <property type="entry name" value="FUNK1 11"/>
    <property type="match status" value="1"/>
</dbReference>
<gene>
    <name evidence="3" type="ORF">GSI_07624</name>
</gene>
<keyword evidence="4" id="KW-1185">Reference proteome</keyword>
<feature type="compositionally biased region" description="Basic and acidic residues" evidence="1">
    <location>
        <begin position="935"/>
        <end position="958"/>
    </location>
</feature>
<feature type="domain" description="Fungal-type protein kinase" evidence="2">
    <location>
        <begin position="428"/>
        <end position="653"/>
    </location>
</feature>
<evidence type="ECO:0000256" key="1">
    <source>
        <dbReference type="SAM" id="MobiDB-lite"/>
    </source>
</evidence>
<accession>A0A2G8S9K5</accession>